<sequence length="215" mass="24015">MFNNLAFKTQNQGPIDTSLCVPVGNIEAPFCDVLQCLGLPRIGGDHIQWDVRFADGCVASVYNWADEPDTVTHWFVSGTSAQGVERVKTLMSLRQEVFHEQLDDYVAGIDAMMADIATKHGGRYADTVQVARLSYKMMSMTFVLIEQSDMPKDVREATRDAVCDMSARIVAHTATLSGKIHSEDDMRILTDYVEAMTRYEQRVAEGLMKGSRSQH</sequence>
<proteinExistence type="predicted"/>
<evidence type="ECO:0000313" key="1">
    <source>
        <dbReference type="EMBL" id="CAB4197188.1"/>
    </source>
</evidence>
<name>A0A6J5RUC8_9CAUD</name>
<accession>A0A6J5RUC8</accession>
<dbReference type="EMBL" id="LR797253">
    <property type="protein sequence ID" value="CAB4197188.1"/>
    <property type="molecule type" value="Genomic_DNA"/>
</dbReference>
<reference evidence="1" key="1">
    <citation type="submission" date="2020-05" db="EMBL/GenBank/DDBJ databases">
        <authorList>
            <person name="Chiriac C."/>
            <person name="Salcher M."/>
            <person name="Ghai R."/>
            <person name="Kavagutti S V."/>
        </authorList>
    </citation>
    <scope>NUCLEOTIDE SEQUENCE</scope>
</reference>
<organism evidence="1">
    <name type="scientific">uncultured Caudovirales phage</name>
    <dbReference type="NCBI Taxonomy" id="2100421"/>
    <lineage>
        <taxon>Viruses</taxon>
        <taxon>Duplodnaviria</taxon>
        <taxon>Heunggongvirae</taxon>
        <taxon>Uroviricota</taxon>
        <taxon>Caudoviricetes</taxon>
        <taxon>Peduoviridae</taxon>
        <taxon>Maltschvirus</taxon>
        <taxon>Maltschvirus maltsch</taxon>
    </lineage>
</organism>
<protein>
    <submittedName>
        <fullName evidence="1">Uncharacterized protein</fullName>
    </submittedName>
</protein>
<gene>
    <name evidence="1" type="ORF">UFOVP1304_62</name>
</gene>